<gene>
    <name evidence="3" type="ORF">RSA11_13695</name>
</gene>
<evidence type="ECO:0000256" key="1">
    <source>
        <dbReference type="SAM" id="MobiDB-lite"/>
    </source>
</evidence>
<feature type="region of interest" description="Disordered" evidence="1">
    <location>
        <begin position="33"/>
        <end position="68"/>
    </location>
</feature>
<evidence type="ECO:0000256" key="2">
    <source>
        <dbReference type="SAM" id="SignalP"/>
    </source>
</evidence>
<dbReference type="Proteomes" id="UP000072605">
    <property type="component" value="Unassembled WGS sequence"/>
</dbReference>
<feature type="signal peptide" evidence="2">
    <location>
        <begin position="1"/>
        <end position="25"/>
    </location>
</feature>
<proteinExistence type="predicted"/>
<dbReference type="PROSITE" id="PS51257">
    <property type="entry name" value="PROKAR_LIPOPROTEIN"/>
    <property type="match status" value="1"/>
</dbReference>
<dbReference type="EMBL" id="LDQV01000031">
    <property type="protein sequence ID" value="KTR25790.1"/>
    <property type="molecule type" value="Genomic_DNA"/>
</dbReference>
<dbReference type="AlphaFoldDB" id="A0AAW3M9Z5"/>
<organism evidence="3 4">
    <name type="scientific">Exiguobacterium indicum</name>
    <dbReference type="NCBI Taxonomy" id="296995"/>
    <lineage>
        <taxon>Bacteria</taxon>
        <taxon>Bacillati</taxon>
        <taxon>Bacillota</taxon>
        <taxon>Bacilli</taxon>
        <taxon>Bacillales</taxon>
        <taxon>Bacillales Family XII. Incertae Sedis</taxon>
        <taxon>Exiguobacterium</taxon>
    </lineage>
</organism>
<feature type="compositionally biased region" description="Basic and acidic residues" evidence="1">
    <location>
        <begin position="40"/>
        <end position="51"/>
    </location>
</feature>
<feature type="chain" id="PRO_5043699930" description="Lipoprotein" evidence="2">
    <location>
        <begin position="26"/>
        <end position="176"/>
    </location>
</feature>
<sequence length="176" mass="19020">MKERHIMQTRLYRYAFPLSISLLLAACGTADQTGAPKTEQTNHGDHADHASHGAGDQLEKTAGPDTLPAFLNEQDESIQTIYRSVAKHPDLLKKMPCYCGCGESAGHTSNYDCFIEEQTASSTTWTTHGITCGTCLDIAAQSIVAYQKGSSVKEIRTAIDQAYKKTGVTPTPTPAL</sequence>
<protein>
    <recommendedName>
        <fullName evidence="5">Lipoprotein</fullName>
    </recommendedName>
</protein>
<reference evidence="3 4" key="1">
    <citation type="journal article" date="2016" name="Front. Microbiol.">
        <title>Genomic Resource of Rice Seed Associated Bacteria.</title>
        <authorList>
            <person name="Midha S."/>
            <person name="Bansal K."/>
            <person name="Sharma S."/>
            <person name="Kumar N."/>
            <person name="Patil P.P."/>
            <person name="Chaudhry V."/>
            <person name="Patil P.B."/>
        </authorList>
    </citation>
    <scope>NUCLEOTIDE SEQUENCE [LARGE SCALE GENOMIC DNA]</scope>
    <source>
        <strain evidence="3 4">RSA11</strain>
    </source>
</reference>
<comment type="caution">
    <text evidence="3">The sequence shown here is derived from an EMBL/GenBank/DDBJ whole genome shotgun (WGS) entry which is preliminary data.</text>
</comment>
<dbReference type="Pfam" id="PF13798">
    <property type="entry name" value="PCYCGC"/>
    <property type="match status" value="1"/>
</dbReference>
<accession>A0AAW3M9Z5</accession>
<keyword evidence="2" id="KW-0732">Signal</keyword>
<evidence type="ECO:0000313" key="3">
    <source>
        <dbReference type="EMBL" id="KTR25790.1"/>
    </source>
</evidence>
<name>A0AAW3M9Z5_9BACL</name>
<evidence type="ECO:0008006" key="5">
    <source>
        <dbReference type="Google" id="ProtNLM"/>
    </source>
</evidence>
<evidence type="ECO:0000313" key="4">
    <source>
        <dbReference type="Proteomes" id="UP000072605"/>
    </source>
</evidence>
<dbReference type="InterPro" id="IPR025673">
    <property type="entry name" value="PCYCGC"/>
</dbReference>